<evidence type="ECO:0000313" key="1">
    <source>
        <dbReference type="EMBL" id="KAH7949082.1"/>
    </source>
</evidence>
<dbReference type="Proteomes" id="UP000821865">
    <property type="component" value="Chromosome 5"/>
</dbReference>
<dbReference type="EMBL" id="CM023474">
    <property type="protein sequence ID" value="KAH7949082.1"/>
    <property type="molecule type" value="Genomic_DNA"/>
</dbReference>
<name>A0ACB8CQ02_DERSI</name>
<keyword evidence="2" id="KW-1185">Reference proteome</keyword>
<reference evidence="1" key="1">
    <citation type="submission" date="2020-05" db="EMBL/GenBank/DDBJ databases">
        <title>Large-scale comparative analyses of tick genomes elucidate their genetic diversity and vector capacities.</title>
        <authorList>
            <person name="Jia N."/>
            <person name="Wang J."/>
            <person name="Shi W."/>
            <person name="Du L."/>
            <person name="Sun Y."/>
            <person name="Zhan W."/>
            <person name="Jiang J."/>
            <person name="Wang Q."/>
            <person name="Zhang B."/>
            <person name="Ji P."/>
            <person name="Sakyi L.B."/>
            <person name="Cui X."/>
            <person name="Yuan T."/>
            <person name="Jiang B."/>
            <person name="Yang W."/>
            <person name="Lam T.T.-Y."/>
            <person name="Chang Q."/>
            <person name="Ding S."/>
            <person name="Wang X."/>
            <person name="Zhu J."/>
            <person name="Ruan X."/>
            <person name="Zhao L."/>
            <person name="Wei J."/>
            <person name="Que T."/>
            <person name="Du C."/>
            <person name="Cheng J."/>
            <person name="Dai P."/>
            <person name="Han X."/>
            <person name="Huang E."/>
            <person name="Gao Y."/>
            <person name="Liu J."/>
            <person name="Shao H."/>
            <person name="Ye R."/>
            <person name="Li L."/>
            <person name="Wei W."/>
            <person name="Wang X."/>
            <person name="Wang C."/>
            <person name="Yang T."/>
            <person name="Huo Q."/>
            <person name="Li W."/>
            <person name="Guo W."/>
            <person name="Chen H."/>
            <person name="Zhou L."/>
            <person name="Ni X."/>
            <person name="Tian J."/>
            <person name="Zhou Y."/>
            <person name="Sheng Y."/>
            <person name="Liu T."/>
            <person name="Pan Y."/>
            <person name="Xia L."/>
            <person name="Li J."/>
            <person name="Zhao F."/>
            <person name="Cao W."/>
        </authorList>
    </citation>
    <scope>NUCLEOTIDE SEQUENCE</scope>
    <source>
        <strain evidence="1">Dsil-2018</strain>
    </source>
</reference>
<sequence length="271" mass="29762">MVHPPLSSAGEYSRLEHASAPGVVESLKIITRQKSTVIVRYAFKYARTHKRNKVTVVHKANIMKLSDGLFLQSSLDVASEYPEVAVEDMIIDNCCLQLVRRPSQGGRKDHDGGRPPVGSIAPHVMLVPNLYGNILVNMVCGLTGGPAITSGRNYGRECAVFETATRNTGNYLHFGLRDRAYLIKDAVEKTLNEDRVHTQDLGGMATTRDLLGNVLQEVSRHTTVPLDNRPHFEEAQRTHAYAAVRCERAPRVGASDCTAGVTLSATLCRRS</sequence>
<evidence type="ECO:0000313" key="2">
    <source>
        <dbReference type="Proteomes" id="UP000821865"/>
    </source>
</evidence>
<proteinExistence type="predicted"/>
<organism evidence="1 2">
    <name type="scientific">Dermacentor silvarum</name>
    <name type="common">Tick</name>
    <dbReference type="NCBI Taxonomy" id="543639"/>
    <lineage>
        <taxon>Eukaryota</taxon>
        <taxon>Metazoa</taxon>
        <taxon>Ecdysozoa</taxon>
        <taxon>Arthropoda</taxon>
        <taxon>Chelicerata</taxon>
        <taxon>Arachnida</taxon>
        <taxon>Acari</taxon>
        <taxon>Parasitiformes</taxon>
        <taxon>Ixodida</taxon>
        <taxon>Ixodoidea</taxon>
        <taxon>Ixodidae</taxon>
        <taxon>Rhipicephalinae</taxon>
        <taxon>Dermacentor</taxon>
    </lineage>
</organism>
<comment type="caution">
    <text evidence="1">The sequence shown here is derived from an EMBL/GenBank/DDBJ whole genome shotgun (WGS) entry which is preliminary data.</text>
</comment>
<protein>
    <submittedName>
        <fullName evidence="1">Uncharacterized protein</fullName>
    </submittedName>
</protein>
<accession>A0ACB8CQ02</accession>
<gene>
    <name evidence="1" type="ORF">HPB49_005016</name>
</gene>